<dbReference type="RefSeq" id="WP_158078812.1">
    <property type="nucleotide sequence ID" value="NZ_LZZM01000206.1"/>
</dbReference>
<comment type="caution">
    <text evidence="1">The sequence shown here is derived from an EMBL/GenBank/DDBJ whole genome shotgun (WGS) entry which is preliminary data.</text>
</comment>
<sequence>MEVVIDTPDFNYLNYAGAIVSSITYTFDVDTQSELYKFMKSRLIYAPCRITISINN</sequence>
<accession>A0A1S8T8N4</accession>
<name>A0A1S8T8N4_9CLOT</name>
<evidence type="ECO:0000313" key="1">
    <source>
        <dbReference type="EMBL" id="OOM73984.1"/>
    </source>
</evidence>
<organism evidence="1 2">
    <name type="scientific">Clostridium puniceum</name>
    <dbReference type="NCBI Taxonomy" id="29367"/>
    <lineage>
        <taxon>Bacteria</taxon>
        <taxon>Bacillati</taxon>
        <taxon>Bacillota</taxon>
        <taxon>Clostridia</taxon>
        <taxon>Eubacteriales</taxon>
        <taxon>Clostridiaceae</taxon>
        <taxon>Clostridium</taxon>
    </lineage>
</organism>
<protein>
    <submittedName>
        <fullName evidence="1">Uncharacterized protein</fullName>
    </submittedName>
</protein>
<dbReference type="AlphaFoldDB" id="A0A1S8T8N4"/>
<dbReference type="Proteomes" id="UP000190890">
    <property type="component" value="Unassembled WGS sequence"/>
</dbReference>
<keyword evidence="2" id="KW-1185">Reference proteome</keyword>
<gene>
    <name evidence="1" type="ORF">CLPUN_42220</name>
</gene>
<proteinExistence type="predicted"/>
<dbReference type="STRING" id="29367.CLPUN_42220"/>
<dbReference type="EMBL" id="LZZM01000206">
    <property type="protein sequence ID" value="OOM73984.1"/>
    <property type="molecule type" value="Genomic_DNA"/>
</dbReference>
<evidence type="ECO:0000313" key="2">
    <source>
        <dbReference type="Proteomes" id="UP000190890"/>
    </source>
</evidence>
<reference evidence="1 2" key="1">
    <citation type="submission" date="2016-05" db="EMBL/GenBank/DDBJ databases">
        <title>Microbial solvent formation.</title>
        <authorList>
            <person name="Poehlein A."/>
            <person name="Montoya Solano J.D."/>
            <person name="Flitsch S."/>
            <person name="Krabben P."/>
            <person name="Duerre P."/>
            <person name="Daniel R."/>
        </authorList>
    </citation>
    <scope>NUCLEOTIDE SEQUENCE [LARGE SCALE GENOMIC DNA]</scope>
    <source>
        <strain evidence="1 2">DSM 2619</strain>
    </source>
</reference>